<reference evidence="2 3" key="1">
    <citation type="submission" date="2018-03" db="EMBL/GenBank/DDBJ databases">
        <title>Draft genome sequence of Rohu Carp (Labeo rohita).</title>
        <authorList>
            <person name="Das P."/>
            <person name="Kushwaha B."/>
            <person name="Joshi C.G."/>
            <person name="Kumar D."/>
            <person name="Nagpure N.S."/>
            <person name="Sahoo L."/>
            <person name="Das S.P."/>
            <person name="Bit A."/>
            <person name="Patnaik S."/>
            <person name="Meher P.K."/>
            <person name="Jayasankar P."/>
            <person name="Koringa P.G."/>
            <person name="Patel N.V."/>
            <person name="Hinsu A.T."/>
            <person name="Kumar R."/>
            <person name="Pandey M."/>
            <person name="Agarwal S."/>
            <person name="Srivastava S."/>
            <person name="Singh M."/>
            <person name="Iquebal M.A."/>
            <person name="Jaiswal S."/>
            <person name="Angadi U.B."/>
            <person name="Kumar N."/>
            <person name="Raza M."/>
            <person name="Shah T.M."/>
            <person name="Rai A."/>
            <person name="Jena J.K."/>
        </authorList>
    </citation>
    <scope>NUCLEOTIDE SEQUENCE [LARGE SCALE GENOMIC DNA]</scope>
    <source>
        <strain evidence="2">DASCIFA01</strain>
        <tissue evidence="2">Testis</tissue>
    </source>
</reference>
<organism evidence="2 3">
    <name type="scientific">Labeo rohita</name>
    <name type="common">Indian major carp</name>
    <name type="synonym">Cyprinus rohita</name>
    <dbReference type="NCBI Taxonomy" id="84645"/>
    <lineage>
        <taxon>Eukaryota</taxon>
        <taxon>Metazoa</taxon>
        <taxon>Chordata</taxon>
        <taxon>Craniata</taxon>
        <taxon>Vertebrata</taxon>
        <taxon>Euteleostomi</taxon>
        <taxon>Actinopterygii</taxon>
        <taxon>Neopterygii</taxon>
        <taxon>Teleostei</taxon>
        <taxon>Ostariophysi</taxon>
        <taxon>Cypriniformes</taxon>
        <taxon>Cyprinidae</taxon>
        <taxon>Labeoninae</taxon>
        <taxon>Labeonini</taxon>
        <taxon>Labeo</taxon>
    </lineage>
</organism>
<gene>
    <name evidence="2" type="ORF">ROHU_006549</name>
    <name evidence="1" type="ORF">ROHU_008446</name>
</gene>
<dbReference type="AlphaFoldDB" id="A0A498MSJ7"/>
<protein>
    <submittedName>
        <fullName evidence="2">Uncharacterized protein</fullName>
    </submittedName>
</protein>
<comment type="caution">
    <text evidence="2">The sequence shown here is derived from an EMBL/GenBank/DDBJ whole genome shotgun (WGS) entry which is preliminary data.</text>
</comment>
<evidence type="ECO:0000313" key="3">
    <source>
        <dbReference type="Proteomes" id="UP000290572"/>
    </source>
</evidence>
<evidence type="ECO:0000313" key="2">
    <source>
        <dbReference type="EMBL" id="RXN22863.1"/>
    </source>
</evidence>
<dbReference type="Proteomes" id="UP000290572">
    <property type="component" value="Unassembled WGS sequence"/>
</dbReference>
<dbReference type="STRING" id="84645.A0A498MSJ7"/>
<evidence type="ECO:0000313" key="1">
    <source>
        <dbReference type="EMBL" id="RXN16246.1"/>
    </source>
</evidence>
<name>A0A498MSJ7_LABRO</name>
<dbReference type="EMBL" id="QBIY01012800">
    <property type="protein sequence ID" value="RXN16246.1"/>
    <property type="molecule type" value="Genomic_DNA"/>
</dbReference>
<proteinExistence type="predicted"/>
<accession>A0A498MSJ7</accession>
<sequence>MVGSYVPPNKYWNCYVLLREVVDVIMAPVVRRSWIPYLEEKITEFLTSFHEIFPDGVIPKMHFLVHYPSLMLKYGPLLHLSCIRFEGKHQYFKKVSTVCNFKNITKSLARRHQLRQCWEQAQKKSIGYEVCHATGTCDVPSNTLPSLVLATLESQPLLFDCVEVPL</sequence>
<dbReference type="EMBL" id="QBIY01012576">
    <property type="protein sequence ID" value="RXN22863.1"/>
    <property type="molecule type" value="Genomic_DNA"/>
</dbReference>
<keyword evidence="3" id="KW-1185">Reference proteome</keyword>